<feature type="region of interest" description="Disordered" evidence="3">
    <location>
        <begin position="448"/>
        <end position="478"/>
    </location>
</feature>
<organism evidence="5 6">
    <name type="scientific">Rotaria sordida</name>
    <dbReference type="NCBI Taxonomy" id="392033"/>
    <lineage>
        <taxon>Eukaryota</taxon>
        <taxon>Metazoa</taxon>
        <taxon>Spiralia</taxon>
        <taxon>Gnathifera</taxon>
        <taxon>Rotifera</taxon>
        <taxon>Eurotatoria</taxon>
        <taxon>Bdelloidea</taxon>
        <taxon>Philodinida</taxon>
        <taxon>Philodinidae</taxon>
        <taxon>Rotaria</taxon>
    </lineage>
</organism>
<dbReference type="PROSITE" id="PS51450">
    <property type="entry name" value="LRR"/>
    <property type="match status" value="1"/>
</dbReference>
<keyword evidence="4" id="KW-1133">Transmembrane helix</keyword>
<dbReference type="PANTHER" id="PTHR45712:SF22">
    <property type="entry name" value="INSULIN-LIKE GROWTH FACTOR-BINDING PROTEIN COMPLEX ACID LABILE SUBUNIT"/>
    <property type="match status" value="1"/>
</dbReference>
<evidence type="ECO:0000256" key="2">
    <source>
        <dbReference type="ARBA" id="ARBA00022737"/>
    </source>
</evidence>
<gene>
    <name evidence="5" type="ORF">RFH988_LOCUS1587</name>
</gene>
<evidence type="ECO:0000313" key="5">
    <source>
        <dbReference type="EMBL" id="CAF0756350.1"/>
    </source>
</evidence>
<dbReference type="EMBL" id="CAJNOO010000031">
    <property type="protein sequence ID" value="CAF0756350.1"/>
    <property type="molecule type" value="Genomic_DNA"/>
</dbReference>
<keyword evidence="2" id="KW-0677">Repeat</keyword>
<sequence>MLTNQDMLLSCTYCQTMACRCSSTKKILNCSSYLLNLTYASNCANNMIIWETVDFSSRNFESFDSTKLLSLRMYHLLLKSNLITTIDENTFDTIGNILIELDLQMNQLSNISSKWFNSKLKQLKILNLALNQLESFIELDHIHLPNLQELNLSWNQIEIFPYQIHQWKSLIKLDLSFNKLSSIPRYALMGLHNLTWLSLASNRNLTCIIQDSFKYLKSLKYLDLSSTNLFDLDGCIFIQLTGLRTLKIERVLINCSSCWLPIAKKNSIILYGQCLNNITIQRLDSLTNEQLHYSCSKSSIDCSSDYCEPGSFNNEYKTSSFGKLSNLTNNSNTSKNHTIKIILSIIFSIITLIIIIIIIILIYRWKQGKNLICCQFLSTTSSTMTEITRRHRRQHQKQIINKNPTIIESIVTHGTNMNVPPYPHHDNEYLTETTSNNKRKLYNPMFMNSPKSDPRYQQSIGVSNDNCFHSNQSYSENL</sequence>
<dbReference type="SMART" id="SM00369">
    <property type="entry name" value="LRR_TYP"/>
    <property type="match status" value="6"/>
</dbReference>
<dbReference type="Pfam" id="PF13855">
    <property type="entry name" value="LRR_8"/>
    <property type="match status" value="2"/>
</dbReference>
<keyword evidence="1" id="KW-0433">Leucine-rich repeat</keyword>
<proteinExistence type="predicted"/>
<evidence type="ECO:0000313" key="6">
    <source>
        <dbReference type="Proteomes" id="UP000663882"/>
    </source>
</evidence>
<comment type="caution">
    <text evidence="5">The sequence shown here is derived from an EMBL/GenBank/DDBJ whole genome shotgun (WGS) entry which is preliminary data.</text>
</comment>
<reference evidence="5" key="1">
    <citation type="submission" date="2021-02" db="EMBL/GenBank/DDBJ databases">
        <authorList>
            <person name="Nowell W R."/>
        </authorList>
    </citation>
    <scope>NUCLEOTIDE SEQUENCE</scope>
</reference>
<keyword evidence="4" id="KW-0472">Membrane</keyword>
<dbReference type="AlphaFoldDB" id="A0A813PQQ0"/>
<dbReference type="SUPFAM" id="SSF52058">
    <property type="entry name" value="L domain-like"/>
    <property type="match status" value="1"/>
</dbReference>
<dbReference type="Proteomes" id="UP000663882">
    <property type="component" value="Unassembled WGS sequence"/>
</dbReference>
<name>A0A813PQQ0_9BILA</name>
<dbReference type="Gene3D" id="3.80.10.10">
    <property type="entry name" value="Ribonuclease Inhibitor"/>
    <property type="match status" value="1"/>
</dbReference>
<dbReference type="PANTHER" id="PTHR45712">
    <property type="entry name" value="AGAP008170-PA"/>
    <property type="match status" value="1"/>
</dbReference>
<dbReference type="OrthoDB" id="676979at2759"/>
<protein>
    <submittedName>
        <fullName evidence="5">Uncharacterized protein</fullName>
    </submittedName>
</protein>
<feature type="transmembrane region" description="Helical" evidence="4">
    <location>
        <begin position="341"/>
        <end position="363"/>
    </location>
</feature>
<dbReference type="InterPro" id="IPR050333">
    <property type="entry name" value="SLRP"/>
</dbReference>
<keyword evidence="4" id="KW-0812">Transmembrane</keyword>
<dbReference type="InterPro" id="IPR032675">
    <property type="entry name" value="LRR_dom_sf"/>
</dbReference>
<feature type="compositionally biased region" description="Polar residues" evidence="3">
    <location>
        <begin position="449"/>
        <end position="478"/>
    </location>
</feature>
<dbReference type="InterPro" id="IPR001611">
    <property type="entry name" value="Leu-rich_rpt"/>
</dbReference>
<evidence type="ECO:0000256" key="4">
    <source>
        <dbReference type="SAM" id="Phobius"/>
    </source>
</evidence>
<evidence type="ECO:0000256" key="1">
    <source>
        <dbReference type="ARBA" id="ARBA00022614"/>
    </source>
</evidence>
<accession>A0A813PQQ0</accession>
<evidence type="ECO:0000256" key="3">
    <source>
        <dbReference type="SAM" id="MobiDB-lite"/>
    </source>
</evidence>
<dbReference type="InterPro" id="IPR003591">
    <property type="entry name" value="Leu-rich_rpt_typical-subtyp"/>
</dbReference>